<organism evidence="1 2">
    <name type="scientific">Colwellia psychrerythraea</name>
    <name type="common">Vibrio psychroerythus</name>
    <dbReference type="NCBI Taxonomy" id="28229"/>
    <lineage>
        <taxon>Bacteria</taxon>
        <taxon>Pseudomonadati</taxon>
        <taxon>Pseudomonadota</taxon>
        <taxon>Gammaproteobacteria</taxon>
        <taxon>Alteromonadales</taxon>
        <taxon>Colwelliaceae</taxon>
        <taxon>Colwellia</taxon>
    </lineage>
</organism>
<evidence type="ECO:0000313" key="2">
    <source>
        <dbReference type="Proteomes" id="UP000029868"/>
    </source>
</evidence>
<gene>
    <name evidence="1" type="ORF">GAB14E_4153</name>
</gene>
<protein>
    <recommendedName>
        <fullName evidence="3">Solute-binding protein family 3/N-terminal domain-containing protein</fullName>
    </recommendedName>
</protein>
<comment type="caution">
    <text evidence="1">The sequence shown here is derived from an EMBL/GenBank/DDBJ whole genome shotgun (WGS) entry which is preliminary data.</text>
</comment>
<dbReference type="PATRIC" id="fig|28229.3.peg.4129"/>
<accession>A0A099KGQ5</accession>
<dbReference type="OrthoDB" id="5764299at2"/>
<evidence type="ECO:0000313" key="1">
    <source>
        <dbReference type="EMBL" id="KGJ89157.1"/>
    </source>
</evidence>
<dbReference type="AlphaFoldDB" id="A0A099KGQ5"/>
<sequence>MKKLAIPLTIISACCLCIDSHAQSTIHWFNDSVLDSAQRVQDTNVHISTLADTSQLLMKSLPQYQFSTEYIQSQSIARLLKKLPNSCAPNRIKTPERLKDNIYSLPLNIYLSLKLYYKKNMKSSILPKNALDENKRLKSLAALFTGKSTYTLGVNDGRSFGIFLDAQIAALEKHNLVVRSGTESTTSLVKMLIKDRIDYTIEYPVNVHRVLKETAANISLESLEIVGSPSYIVGYVACSKSAVGKHVIKDINAALQKLYHSADFYQAHTRYLDKNDIANFNRAYQETFQVGVPTSKK</sequence>
<reference evidence="1 2" key="1">
    <citation type="submission" date="2014-08" db="EMBL/GenBank/DDBJ databases">
        <title>Genomic and Phenotypic Diversity of Colwellia psychrerythraea strains from Disparate Marine Basins.</title>
        <authorList>
            <person name="Techtmann S.M."/>
            <person name="Stelling S.C."/>
            <person name="Utturkar S.M."/>
            <person name="Alshibli N."/>
            <person name="Harris A."/>
            <person name="Brown S.D."/>
            <person name="Hazen T.C."/>
        </authorList>
    </citation>
    <scope>NUCLEOTIDE SEQUENCE [LARGE SCALE GENOMIC DNA]</scope>
    <source>
        <strain evidence="1 2">GAB14E</strain>
    </source>
</reference>
<dbReference type="SUPFAM" id="SSF53850">
    <property type="entry name" value="Periplasmic binding protein-like II"/>
    <property type="match status" value="1"/>
</dbReference>
<name>A0A099KGQ5_COLPS</name>
<proteinExistence type="predicted"/>
<dbReference type="RefSeq" id="WP_033084050.1">
    <property type="nucleotide sequence ID" value="NZ_JQEC01000057.1"/>
</dbReference>
<evidence type="ECO:0008006" key="3">
    <source>
        <dbReference type="Google" id="ProtNLM"/>
    </source>
</evidence>
<dbReference type="Proteomes" id="UP000029868">
    <property type="component" value="Unassembled WGS sequence"/>
</dbReference>
<dbReference type="EMBL" id="JQEC01000057">
    <property type="protein sequence ID" value="KGJ89157.1"/>
    <property type="molecule type" value="Genomic_DNA"/>
</dbReference>
<dbReference type="Gene3D" id="3.40.190.10">
    <property type="entry name" value="Periplasmic binding protein-like II"/>
    <property type="match status" value="2"/>
</dbReference>